<dbReference type="GO" id="GO:0051960">
    <property type="term" value="P:regulation of nervous system development"/>
    <property type="evidence" value="ECO:0007669"/>
    <property type="project" value="TreeGrafter"/>
</dbReference>
<evidence type="ECO:0000256" key="8">
    <source>
        <dbReference type="SAM" id="MobiDB-lite"/>
    </source>
</evidence>
<feature type="domain" description="Homeobox" evidence="9">
    <location>
        <begin position="323"/>
        <end position="383"/>
    </location>
</feature>
<dbReference type="PANTHER" id="PTHR24334">
    <property type="entry name" value="HOMEOBOX PROTEIN GBX"/>
    <property type="match status" value="1"/>
</dbReference>
<evidence type="ECO:0000256" key="7">
    <source>
        <dbReference type="RuleBase" id="RU000682"/>
    </source>
</evidence>
<keyword evidence="3 6" id="KW-0371">Homeobox</keyword>
<dbReference type="SUPFAM" id="SSF46689">
    <property type="entry name" value="Homeodomain-like"/>
    <property type="match status" value="1"/>
</dbReference>
<dbReference type="GO" id="GO:0000977">
    <property type="term" value="F:RNA polymerase II transcription regulatory region sequence-specific DNA binding"/>
    <property type="evidence" value="ECO:0007669"/>
    <property type="project" value="TreeGrafter"/>
</dbReference>
<accession>A0A9P0NL75</accession>
<keyword evidence="11" id="KW-1185">Reference proteome</keyword>
<dbReference type="AlphaFoldDB" id="A0A9P0NL75"/>
<dbReference type="InterPro" id="IPR001356">
    <property type="entry name" value="HD"/>
</dbReference>
<comment type="subcellular location">
    <subcellularLocation>
        <location evidence="1 6 7">Nucleus</location>
    </subcellularLocation>
</comment>
<dbReference type="PROSITE" id="PS00027">
    <property type="entry name" value="HOMEOBOX_1"/>
    <property type="match status" value="1"/>
</dbReference>
<dbReference type="CDD" id="cd00086">
    <property type="entry name" value="homeodomain"/>
    <property type="match status" value="1"/>
</dbReference>
<dbReference type="PRINTS" id="PR00024">
    <property type="entry name" value="HOMEOBOX"/>
</dbReference>
<reference evidence="10" key="1">
    <citation type="submission" date="2022-01" db="EMBL/GenBank/DDBJ databases">
        <authorList>
            <person name="King R."/>
        </authorList>
    </citation>
    <scope>NUCLEOTIDE SEQUENCE</scope>
</reference>
<keyword evidence="4 6" id="KW-0539">Nucleus</keyword>
<evidence type="ECO:0000259" key="9">
    <source>
        <dbReference type="PROSITE" id="PS50071"/>
    </source>
</evidence>
<protein>
    <recommendedName>
        <fullName evidence="5">Homeobox protein unplugged</fullName>
    </recommendedName>
</protein>
<evidence type="ECO:0000256" key="4">
    <source>
        <dbReference type="ARBA" id="ARBA00023242"/>
    </source>
</evidence>
<dbReference type="FunFam" id="1.10.10.60:FF:000360">
    <property type="entry name" value="Gastrulation brain homeobox"/>
    <property type="match status" value="1"/>
</dbReference>
<name>A0A9P0NL75_9DIPT</name>
<dbReference type="PROSITE" id="PS50071">
    <property type="entry name" value="HOMEOBOX_2"/>
    <property type="match status" value="1"/>
</dbReference>
<evidence type="ECO:0000313" key="10">
    <source>
        <dbReference type="EMBL" id="CAH1727906.1"/>
    </source>
</evidence>
<dbReference type="OrthoDB" id="756206at2759"/>
<evidence type="ECO:0000256" key="3">
    <source>
        <dbReference type="ARBA" id="ARBA00023155"/>
    </source>
</evidence>
<feature type="compositionally biased region" description="Acidic residues" evidence="8">
    <location>
        <begin position="296"/>
        <end position="311"/>
    </location>
</feature>
<evidence type="ECO:0000313" key="11">
    <source>
        <dbReference type="Proteomes" id="UP001153620"/>
    </source>
</evidence>
<dbReference type="Proteomes" id="UP001153620">
    <property type="component" value="Chromosome 3"/>
</dbReference>
<organism evidence="10 11">
    <name type="scientific">Chironomus riparius</name>
    <dbReference type="NCBI Taxonomy" id="315576"/>
    <lineage>
        <taxon>Eukaryota</taxon>
        <taxon>Metazoa</taxon>
        <taxon>Ecdysozoa</taxon>
        <taxon>Arthropoda</taxon>
        <taxon>Hexapoda</taxon>
        <taxon>Insecta</taxon>
        <taxon>Pterygota</taxon>
        <taxon>Neoptera</taxon>
        <taxon>Endopterygota</taxon>
        <taxon>Diptera</taxon>
        <taxon>Nematocera</taxon>
        <taxon>Chironomoidea</taxon>
        <taxon>Chironomidae</taxon>
        <taxon>Chironominae</taxon>
        <taxon>Chironomus</taxon>
    </lineage>
</organism>
<feature type="DNA-binding region" description="Homeobox" evidence="6">
    <location>
        <begin position="325"/>
        <end position="384"/>
    </location>
</feature>
<dbReference type="InterPro" id="IPR042982">
    <property type="entry name" value="GBX-1/2"/>
</dbReference>
<evidence type="ECO:0000256" key="6">
    <source>
        <dbReference type="PROSITE-ProRule" id="PRU00108"/>
    </source>
</evidence>
<dbReference type="InterPro" id="IPR017970">
    <property type="entry name" value="Homeobox_CS"/>
</dbReference>
<keyword evidence="2 6" id="KW-0238">DNA-binding</keyword>
<dbReference type="PANTHER" id="PTHR24334:SF0">
    <property type="entry name" value="HOMEOBOX PROTEIN UNPLUGGED"/>
    <property type="match status" value="1"/>
</dbReference>
<dbReference type="Gene3D" id="1.10.10.60">
    <property type="entry name" value="Homeodomain-like"/>
    <property type="match status" value="1"/>
</dbReference>
<dbReference type="InterPro" id="IPR020479">
    <property type="entry name" value="HD_metazoa"/>
</dbReference>
<gene>
    <name evidence="10" type="ORF">CHIRRI_LOCUS10137</name>
</gene>
<dbReference type="EMBL" id="OU895879">
    <property type="protein sequence ID" value="CAH1727906.1"/>
    <property type="molecule type" value="Genomic_DNA"/>
</dbReference>
<feature type="compositionally biased region" description="Basic and acidic residues" evidence="8">
    <location>
        <begin position="1"/>
        <end position="14"/>
    </location>
</feature>
<proteinExistence type="predicted"/>
<feature type="compositionally biased region" description="Low complexity" evidence="8">
    <location>
        <begin position="218"/>
        <end position="248"/>
    </location>
</feature>
<evidence type="ECO:0000256" key="2">
    <source>
        <dbReference type="ARBA" id="ARBA00023125"/>
    </source>
</evidence>
<feature type="region of interest" description="Disordered" evidence="8">
    <location>
        <begin position="1"/>
        <end position="20"/>
    </location>
</feature>
<feature type="region of interest" description="Disordered" evidence="8">
    <location>
        <begin position="283"/>
        <end position="329"/>
    </location>
</feature>
<evidence type="ECO:0000256" key="1">
    <source>
        <dbReference type="ARBA" id="ARBA00004123"/>
    </source>
</evidence>
<sequence length="460" mass="52777">MELKMDENCEKSSDKNTSPDTLIETKLSRIPKAFSIENLIAKKSSNSEIENECPSVPDVNYQQHRIPPIAFPQNFPFYHPWAANYLMSHTNVSPENLLLNASACVVNSQQLYQLQNDKLGNFVDNSQPQLHPKEKFTEMLFNPLNNLPHDQNNLATYQQLLHHHPDQANFFASKLKDANFINEFYTNYFMLENNRIMNLTINSDNNNVVMKRTKKSLSNENNNISSNNNLSGNNDNSNNSDYDNNVNDSHNKLMVMDRNGMYYEEDSSYSDLSVTMSPEQIQISGQDKDLCNTESECSDNDDECDDDEENMENSSENGQKSGAKSRRRRTAFTSEQLLELEREFHAKKYLSLTERSQIATSLKLSEVQIKIWFQNRRAKWKRVKAGLTSHNMGNRGTQSTGNKIVVPIPVHVNRFAIRHQHQTMEKLSLCGPKPELRTASNVDSSCFESFKMQKATKQFS</sequence>
<feature type="region of interest" description="Disordered" evidence="8">
    <location>
        <begin position="216"/>
        <end position="249"/>
    </location>
</feature>
<dbReference type="InterPro" id="IPR009057">
    <property type="entry name" value="Homeodomain-like_sf"/>
</dbReference>
<dbReference type="GO" id="GO:0005634">
    <property type="term" value="C:nucleus"/>
    <property type="evidence" value="ECO:0007669"/>
    <property type="project" value="UniProtKB-SubCell"/>
</dbReference>
<evidence type="ECO:0000256" key="5">
    <source>
        <dbReference type="ARBA" id="ARBA00068822"/>
    </source>
</evidence>
<reference evidence="10" key="2">
    <citation type="submission" date="2022-10" db="EMBL/GenBank/DDBJ databases">
        <authorList>
            <consortium name="ENA_rothamsted_submissions"/>
            <consortium name="culmorum"/>
            <person name="King R."/>
        </authorList>
    </citation>
    <scope>NUCLEOTIDE SEQUENCE</scope>
</reference>
<dbReference type="SMART" id="SM00389">
    <property type="entry name" value="HOX"/>
    <property type="match status" value="1"/>
</dbReference>
<dbReference type="GO" id="GO:0000981">
    <property type="term" value="F:DNA-binding transcription factor activity, RNA polymerase II-specific"/>
    <property type="evidence" value="ECO:0007669"/>
    <property type="project" value="InterPro"/>
</dbReference>
<dbReference type="Pfam" id="PF00046">
    <property type="entry name" value="Homeodomain"/>
    <property type="match status" value="1"/>
</dbReference>